<name>A0A8S0WZQ5_CYCAE</name>
<dbReference type="AlphaFoldDB" id="A0A8S0WZQ5"/>
<reference evidence="2 3" key="1">
    <citation type="submission" date="2020-01" db="EMBL/GenBank/DDBJ databases">
        <authorList>
            <person name="Gupta K D."/>
        </authorList>
    </citation>
    <scope>NUCLEOTIDE SEQUENCE [LARGE SCALE GENOMIC DNA]</scope>
</reference>
<evidence type="ECO:0000313" key="2">
    <source>
        <dbReference type="EMBL" id="CAA7269736.1"/>
    </source>
</evidence>
<organism evidence="2 3">
    <name type="scientific">Cyclocybe aegerita</name>
    <name type="common">Black poplar mushroom</name>
    <name type="synonym">Agrocybe aegerita</name>
    <dbReference type="NCBI Taxonomy" id="1973307"/>
    <lineage>
        <taxon>Eukaryota</taxon>
        <taxon>Fungi</taxon>
        <taxon>Dikarya</taxon>
        <taxon>Basidiomycota</taxon>
        <taxon>Agaricomycotina</taxon>
        <taxon>Agaricomycetes</taxon>
        <taxon>Agaricomycetidae</taxon>
        <taxon>Agaricales</taxon>
        <taxon>Agaricineae</taxon>
        <taxon>Bolbitiaceae</taxon>
        <taxon>Cyclocybe</taxon>
    </lineage>
</organism>
<feature type="compositionally biased region" description="Basic and acidic residues" evidence="1">
    <location>
        <begin position="64"/>
        <end position="82"/>
    </location>
</feature>
<protein>
    <submittedName>
        <fullName evidence="2">Uncharacterized protein</fullName>
    </submittedName>
</protein>
<dbReference type="Proteomes" id="UP000467700">
    <property type="component" value="Unassembled WGS sequence"/>
</dbReference>
<dbReference type="OrthoDB" id="10318636at2759"/>
<proteinExistence type="predicted"/>
<sequence length="137" mass="15168">MTSDNRPKDEIEVLHEAQNVLLKDSIVDASVVARGVEQVTRFPDASKKVIANYTETIISGESRKKDSSVKFRSEDKSQRSEIKLYQGSKNTAQKNSVVTVRVVSDKEQDNGNISWCESTKNVTVDGGSQTFSVGEKQ</sequence>
<feature type="region of interest" description="Disordered" evidence="1">
    <location>
        <begin position="64"/>
        <end position="91"/>
    </location>
</feature>
<comment type="caution">
    <text evidence="2">The sequence shown here is derived from an EMBL/GenBank/DDBJ whole genome shotgun (WGS) entry which is preliminary data.</text>
</comment>
<evidence type="ECO:0000256" key="1">
    <source>
        <dbReference type="SAM" id="MobiDB-lite"/>
    </source>
</evidence>
<dbReference type="EMBL" id="CACVBS010000079">
    <property type="protein sequence ID" value="CAA7269736.1"/>
    <property type="molecule type" value="Genomic_DNA"/>
</dbReference>
<evidence type="ECO:0000313" key="3">
    <source>
        <dbReference type="Proteomes" id="UP000467700"/>
    </source>
</evidence>
<gene>
    <name evidence="2" type="ORF">AAE3_LOCUS11970</name>
</gene>
<keyword evidence="3" id="KW-1185">Reference proteome</keyword>
<accession>A0A8S0WZQ5</accession>